<protein>
    <submittedName>
        <fullName evidence="8">RDD family protein</fullName>
    </submittedName>
</protein>
<proteinExistence type="predicted"/>
<gene>
    <name evidence="8" type="ORF">DS957_018460</name>
</gene>
<feature type="transmembrane region" description="Helical" evidence="6">
    <location>
        <begin position="50"/>
        <end position="72"/>
    </location>
</feature>
<dbReference type="EMBL" id="QOUW02000084">
    <property type="protein sequence ID" value="RIW09414.1"/>
    <property type="molecule type" value="Genomic_DNA"/>
</dbReference>
<dbReference type="GO" id="GO:0005886">
    <property type="term" value="C:plasma membrane"/>
    <property type="evidence" value="ECO:0007669"/>
    <property type="project" value="UniProtKB-SubCell"/>
</dbReference>
<keyword evidence="5 6" id="KW-0472">Membrane</keyword>
<feature type="transmembrane region" description="Helical" evidence="6">
    <location>
        <begin position="12"/>
        <end position="38"/>
    </location>
</feature>
<evidence type="ECO:0000256" key="2">
    <source>
        <dbReference type="ARBA" id="ARBA00022475"/>
    </source>
</evidence>
<evidence type="ECO:0000256" key="6">
    <source>
        <dbReference type="SAM" id="Phobius"/>
    </source>
</evidence>
<keyword evidence="3 6" id="KW-0812">Transmembrane</keyword>
<name>A0A8B3DFW5_VIBHA</name>
<feature type="domain" description="RDD" evidence="7">
    <location>
        <begin position="9"/>
        <end position="136"/>
    </location>
</feature>
<keyword evidence="2" id="KW-1003">Cell membrane</keyword>
<evidence type="ECO:0000256" key="1">
    <source>
        <dbReference type="ARBA" id="ARBA00004651"/>
    </source>
</evidence>
<dbReference type="AlphaFoldDB" id="A0A8B3DFW5"/>
<evidence type="ECO:0000313" key="9">
    <source>
        <dbReference type="Proteomes" id="UP000253437"/>
    </source>
</evidence>
<dbReference type="PANTHER" id="PTHR36115">
    <property type="entry name" value="PROLINE-RICH ANTIGEN HOMOLOG-RELATED"/>
    <property type="match status" value="1"/>
</dbReference>
<dbReference type="PANTHER" id="PTHR36115:SF4">
    <property type="entry name" value="MEMBRANE PROTEIN"/>
    <property type="match status" value="1"/>
</dbReference>
<evidence type="ECO:0000259" key="7">
    <source>
        <dbReference type="Pfam" id="PF06271"/>
    </source>
</evidence>
<accession>A0A8B3DFW5</accession>
<dbReference type="RefSeq" id="WP_050935675.1">
    <property type="nucleotide sequence ID" value="NZ_AP031615.1"/>
</dbReference>
<comment type="subcellular location">
    <subcellularLocation>
        <location evidence="1">Cell membrane</location>
        <topology evidence="1">Multi-pass membrane protein</topology>
    </subcellularLocation>
</comment>
<evidence type="ECO:0000256" key="3">
    <source>
        <dbReference type="ARBA" id="ARBA00022692"/>
    </source>
</evidence>
<evidence type="ECO:0000313" key="8">
    <source>
        <dbReference type="EMBL" id="RIW09414.1"/>
    </source>
</evidence>
<dbReference type="InterPro" id="IPR010432">
    <property type="entry name" value="RDD"/>
</dbReference>
<dbReference type="InterPro" id="IPR051791">
    <property type="entry name" value="Pra-immunoreactive"/>
</dbReference>
<sequence>MELSNQFEYAGFWVRFGAALIDTILFLMLTMPLLYWIYGNYYFESEGFILGGWDLLLNWVFPFIATVLFWVYRSATPGKIALKLKVVDAKTGEALSTSKSIIRYLAYYVSTIPLCLGFIWVAFNGKKQGWHDLIANTVVIRPKDRSVEAVEFEKRT</sequence>
<evidence type="ECO:0000256" key="4">
    <source>
        <dbReference type="ARBA" id="ARBA00022989"/>
    </source>
</evidence>
<reference evidence="8 9" key="1">
    <citation type="submission" date="2018-08" db="EMBL/GenBank/DDBJ databases">
        <title>Vibrio harveyi strains pathogenic to white snook Centropomus viridis Lockington (1877) and potential probiotic bacteria.</title>
        <authorList>
            <person name="Soto-Rodriguez S."/>
            <person name="Gomez-Gil B."/>
            <person name="Lozano-Olvera R."/>
        </authorList>
    </citation>
    <scope>NUCLEOTIDE SEQUENCE [LARGE SCALE GENOMIC DNA]</scope>
    <source>
        <strain evidence="8 9">CAIM 1508</strain>
    </source>
</reference>
<evidence type="ECO:0000256" key="5">
    <source>
        <dbReference type="ARBA" id="ARBA00023136"/>
    </source>
</evidence>
<organism evidence="8 9">
    <name type="scientific">Vibrio harveyi</name>
    <name type="common">Beneckea harveyi</name>
    <dbReference type="NCBI Taxonomy" id="669"/>
    <lineage>
        <taxon>Bacteria</taxon>
        <taxon>Pseudomonadati</taxon>
        <taxon>Pseudomonadota</taxon>
        <taxon>Gammaproteobacteria</taxon>
        <taxon>Vibrionales</taxon>
        <taxon>Vibrionaceae</taxon>
        <taxon>Vibrio</taxon>
    </lineage>
</organism>
<dbReference type="Proteomes" id="UP000253437">
    <property type="component" value="Unassembled WGS sequence"/>
</dbReference>
<dbReference type="Pfam" id="PF06271">
    <property type="entry name" value="RDD"/>
    <property type="match status" value="1"/>
</dbReference>
<comment type="caution">
    <text evidence="8">The sequence shown here is derived from an EMBL/GenBank/DDBJ whole genome shotgun (WGS) entry which is preliminary data.</text>
</comment>
<feature type="transmembrane region" description="Helical" evidence="6">
    <location>
        <begin position="105"/>
        <end position="123"/>
    </location>
</feature>
<keyword evidence="4 6" id="KW-1133">Transmembrane helix</keyword>